<proteinExistence type="predicted"/>
<name>A0A6G1PTG0_CHAAH</name>
<dbReference type="EMBL" id="CM015720">
    <property type="protein sequence ID" value="KAF3693552.1"/>
    <property type="molecule type" value="Genomic_DNA"/>
</dbReference>
<evidence type="ECO:0000313" key="1">
    <source>
        <dbReference type="EMBL" id="KAF3693552.1"/>
    </source>
</evidence>
<accession>A0A6G1PTG0</accession>
<keyword evidence="2" id="KW-1185">Reference proteome</keyword>
<gene>
    <name evidence="1" type="ORF">EXN66_Car009228</name>
</gene>
<reference evidence="1 2" key="1">
    <citation type="submission" date="2019-02" db="EMBL/GenBank/DDBJ databases">
        <title>Opniocepnalus argus genome.</title>
        <authorList>
            <person name="Zhou C."/>
            <person name="Xiao S."/>
        </authorList>
    </citation>
    <scope>NUCLEOTIDE SEQUENCE [LARGE SCALE GENOMIC DNA]</scope>
    <source>
        <strain evidence="1">OARG1902GOOAL</strain>
        <tissue evidence="1">Muscle</tissue>
    </source>
</reference>
<reference evidence="2" key="2">
    <citation type="submission" date="2019-02" db="EMBL/GenBank/DDBJ databases">
        <title>Opniocepnalus argus Var Kimnra genome.</title>
        <authorList>
            <person name="Zhou C."/>
            <person name="Xiao S."/>
        </authorList>
    </citation>
    <scope>NUCLEOTIDE SEQUENCE [LARGE SCALE GENOMIC DNA]</scope>
</reference>
<evidence type="ECO:0000313" key="2">
    <source>
        <dbReference type="Proteomes" id="UP000503349"/>
    </source>
</evidence>
<organism evidence="1 2">
    <name type="scientific">Channa argus</name>
    <name type="common">Northern snakehead</name>
    <name type="synonym">Ophicephalus argus</name>
    <dbReference type="NCBI Taxonomy" id="215402"/>
    <lineage>
        <taxon>Eukaryota</taxon>
        <taxon>Metazoa</taxon>
        <taxon>Chordata</taxon>
        <taxon>Craniata</taxon>
        <taxon>Vertebrata</taxon>
        <taxon>Euteleostomi</taxon>
        <taxon>Actinopterygii</taxon>
        <taxon>Neopterygii</taxon>
        <taxon>Teleostei</taxon>
        <taxon>Neoteleostei</taxon>
        <taxon>Acanthomorphata</taxon>
        <taxon>Anabantaria</taxon>
        <taxon>Anabantiformes</taxon>
        <taxon>Channoidei</taxon>
        <taxon>Channidae</taxon>
        <taxon>Channa</taxon>
    </lineage>
</organism>
<protein>
    <submittedName>
        <fullName evidence="1">Uncharacterized protein</fullName>
    </submittedName>
</protein>
<sequence>MALYTKKTSHKIIPQKSFAVPPIPANGKQELFSLPGKEQVYCYWCVIRTRWQRVCSRLQRASLKIKQISPQIKIRKKKKKKKAK</sequence>
<dbReference type="Proteomes" id="UP000503349">
    <property type="component" value="Chromosome 9"/>
</dbReference>
<dbReference type="AlphaFoldDB" id="A0A6G1PTG0"/>